<evidence type="ECO:0000256" key="1">
    <source>
        <dbReference type="SAM" id="MobiDB-lite"/>
    </source>
</evidence>
<dbReference type="EnsemblPlants" id="Zm00001eb176700_T001">
    <property type="protein sequence ID" value="Zm00001eb176700_P001"/>
    <property type="gene ID" value="Zm00001eb176700"/>
</dbReference>
<dbReference type="Proteomes" id="UP000007305">
    <property type="component" value="Chromosome 4"/>
</dbReference>
<reference evidence="2" key="2">
    <citation type="submission" date="2019-07" db="EMBL/GenBank/DDBJ databases">
        <authorList>
            <person name="Seetharam A."/>
            <person name="Woodhouse M."/>
            <person name="Cannon E."/>
        </authorList>
    </citation>
    <scope>NUCLEOTIDE SEQUENCE [LARGE SCALE GENOMIC DNA]</scope>
    <source>
        <strain evidence="2">cv. B73</strain>
    </source>
</reference>
<keyword evidence="3" id="KW-1185">Reference proteome</keyword>
<feature type="compositionally biased region" description="Basic and acidic residues" evidence="1">
    <location>
        <begin position="142"/>
        <end position="152"/>
    </location>
</feature>
<reference evidence="2" key="3">
    <citation type="submission" date="2021-05" db="UniProtKB">
        <authorList>
            <consortium name="EnsemblPlants"/>
        </authorList>
    </citation>
    <scope>IDENTIFICATION</scope>
    <source>
        <strain evidence="2">cv. B73</strain>
    </source>
</reference>
<dbReference type="Gramene" id="Zm00001eb176700_T001">
    <property type="protein sequence ID" value="Zm00001eb176700_P001"/>
    <property type="gene ID" value="Zm00001eb176700"/>
</dbReference>
<proteinExistence type="predicted"/>
<feature type="compositionally biased region" description="Low complexity" evidence="1">
    <location>
        <begin position="84"/>
        <end position="93"/>
    </location>
</feature>
<feature type="compositionally biased region" description="Basic and acidic residues" evidence="1">
    <location>
        <begin position="95"/>
        <end position="113"/>
    </location>
</feature>
<feature type="region of interest" description="Disordered" evidence="1">
    <location>
        <begin position="71"/>
        <end position="279"/>
    </location>
</feature>
<dbReference type="InParanoid" id="A0A804NPS4"/>
<feature type="compositionally biased region" description="Basic residues" evidence="1">
    <location>
        <begin position="222"/>
        <end position="248"/>
    </location>
</feature>
<organism evidence="2 3">
    <name type="scientific">Zea mays</name>
    <name type="common">Maize</name>
    <dbReference type="NCBI Taxonomy" id="4577"/>
    <lineage>
        <taxon>Eukaryota</taxon>
        <taxon>Viridiplantae</taxon>
        <taxon>Streptophyta</taxon>
        <taxon>Embryophyta</taxon>
        <taxon>Tracheophyta</taxon>
        <taxon>Spermatophyta</taxon>
        <taxon>Magnoliopsida</taxon>
        <taxon>Liliopsida</taxon>
        <taxon>Poales</taxon>
        <taxon>Poaceae</taxon>
        <taxon>PACMAD clade</taxon>
        <taxon>Panicoideae</taxon>
        <taxon>Andropogonodae</taxon>
        <taxon>Andropogoneae</taxon>
        <taxon>Tripsacinae</taxon>
        <taxon>Zea</taxon>
    </lineage>
</organism>
<evidence type="ECO:0000313" key="2">
    <source>
        <dbReference type="EnsemblPlants" id="Zm00001eb176700_P001"/>
    </source>
</evidence>
<protein>
    <submittedName>
        <fullName evidence="2">Uncharacterized protein</fullName>
    </submittedName>
</protein>
<accession>A0A804NPS4</accession>
<feature type="compositionally biased region" description="Low complexity" evidence="1">
    <location>
        <begin position="121"/>
        <end position="132"/>
    </location>
</feature>
<evidence type="ECO:0000313" key="3">
    <source>
        <dbReference type="Proteomes" id="UP000007305"/>
    </source>
</evidence>
<dbReference type="AlphaFoldDB" id="A0A804NPS4"/>
<feature type="compositionally biased region" description="Basic and acidic residues" evidence="1">
    <location>
        <begin position="160"/>
        <end position="180"/>
    </location>
</feature>
<sequence length="279" mass="30695">MVGRRVAPEFYPARRLTAAGRVEAAARARRGDGLPGVLLLLRHRRRRRPQIRRLEAGVAGDEVEDVEAAAEDAVVGDEEHRVAGEAGAAGQEAAVEERHEQRRAADGGAREPQRAVGVGGAWPPAARPQRAPCDLQRRRHDGHVERGAEPRARAPVSEPGPRREARGEDGAEVGREREPHLGLGVRQLELREAREHRHPGGPEVAQHRSRERGEGVQPLPRGGRRRGRARRGARGKAAQPRRVRRRREAGHPAVDVHHCSRPTPPPSLLPWTEETLSCS</sequence>
<name>A0A804NPS4_MAIZE</name>
<reference evidence="3" key="1">
    <citation type="journal article" date="2009" name="Science">
        <title>The B73 maize genome: complexity, diversity, and dynamics.</title>
        <authorList>
            <person name="Schnable P.S."/>
            <person name="Ware D."/>
            <person name="Fulton R.S."/>
            <person name="Stein J.C."/>
            <person name="Wei F."/>
            <person name="Pasternak S."/>
            <person name="Liang C."/>
            <person name="Zhang J."/>
            <person name="Fulton L."/>
            <person name="Graves T.A."/>
            <person name="Minx P."/>
            <person name="Reily A.D."/>
            <person name="Courtney L."/>
            <person name="Kruchowski S.S."/>
            <person name="Tomlinson C."/>
            <person name="Strong C."/>
            <person name="Delehaunty K."/>
            <person name="Fronick C."/>
            <person name="Courtney B."/>
            <person name="Rock S.M."/>
            <person name="Belter E."/>
            <person name="Du F."/>
            <person name="Kim K."/>
            <person name="Abbott R.M."/>
            <person name="Cotton M."/>
            <person name="Levy A."/>
            <person name="Marchetto P."/>
            <person name="Ochoa K."/>
            <person name="Jackson S.M."/>
            <person name="Gillam B."/>
            <person name="Chen W."/>
            <person name="Yan L."/>
            <person name="Higginbotham J."/>
            <person name="Cardenas M."/>
            <person name="Waligorski J."/>
            <person name="Applebaum E."/>
            <person name="Phelps L."/>
            <person name="Falcone J."/>
            <person name="Kanchi K."/>
            <person name="Thane T."/>
            <person name="Scimone A."/>
            <person name="Thane N."/>
            <person name="Henke J."/>
            <person name="Wang T."/>
            <person name="Ruppert J."/>
            <person name="Shah N."/>
            <person name="Rotter K."/>
            <person name="Hodges J."/>
            <person name="Ingenthron E."/>
            <person name="Cordes M."/>
            <person name="Kohlberg S."/>
            <person name="Sgro J."/>
            <person name="Delgado B."/>
            <person name="Mead K."/>
            <person name="Chinwalla A."/>
            <person name="Leonard S."/>
            <person name="Crouse K."/>
            <person name="Collura K."/>
            <person name="Kudrna D."/>
            <person name="Currie J."/>
            <person name="He R."/>
            <person name="Angelova A."/>
            <person name="Rajasekar S."/>
            <person name="Mueller T."/>
            <person name="Lomeli R."/>
            <person name="Scara G."/>
            <person name="Ko A."/>
            <person name="Delaney K."/>
            <person name="Wissotski M."/>
            <person name="Lopez G."/>
            <person name="Campos D."/>
            <person name="Braidotti M."/>
            <person name="Ashley E."/>
            <person name="Golser W."/>
            <person name="Kim H."/>
            <person name="Lee S."/>
            <person name="Lin J."/>
            <person name="Dujmic Z."/>
            <person name="Kim W."/>
            <person name="Talag J."/>
            <person name="Zuccolo A."/>
            <person name="Fan C."/>
            <person name="Sebastian A."/>
            <person name="Kramer M."/>
            <person name="Spiegel L."/>
            <person name="Nascimento L."/>
            <person name="Zutavern T."/>
            <person name="Miller B."/>
            <person name="Ambroise C."/>
            <person name="Muller S."/>
            <person name="Spooner W."/>
            <person name="Narechania A."/>
            <person name="Ren L."/>
            <person name="Wei S."/>
            <person name="Kumari S."/>
            <person name="Faga B."/>
            <person name="Levy M.J."/>
            <person name="McMahan L."/>
            <person name="Van Buren P."/>
            <person name="Vaughn M.W."/>
            <person name="Ying K."/>
            <person name="Yeh C.-T."/>
            <person name="Emrich S.J."/>
            <person name="Jia Y."/>
            <person name="Kalyanaraman A."/>
            <person name="Hsia A.-P."/>
            <person name="Barbazuk W.B."/>
            <person name="Baucom R.S."/>
            <person name="Brutnell T.P."/>
            <person name="Carpita N.C."/>
            <person name="Chaparro C."/>
            <person name="Chia J.-M."/>
            <person name="Deragon J.-M."/>
            <person name="Estill J.C."/>
            <person name="Fu Y."/>
            <person name="Jeddeloh J.A."/>
            <person name="Han Y."/>
            <person name="Lee H."/>
            <person name="Li P."/>
            <person name="Lisch D.R."/>
            <person name="Liu S."/>
            <person name="Liu Z."/>
            <person name="Nagel D.H."/>
            <person name="McCann M.C."/>
            <person name="SanMiguel P."/>
            <person name="Myers A.M."/>
            <person name="Nettleton D."/>
            <person name="Nguyen J."/>
            <person name="Penning B.W."/>
            <person name="Ponnala L."/>
            <person name="Schneider K.L."/>
            <person name="Schwartz D.C."/>
            <person name="Sharma A."/>
            <person name="Soderlund C."/>
            <person name="Springer N.M."/>
            <person name="Sun Q."/>
            <person name="Wang H."/>
            <person name="Waterman M."/>
            <person name="Westerman R."/>
            <person name="Wolfgruber T.K."/>
            <person name="Yang L."/>
            <person name="Yu Y."/>
            <person name="Zhang L."/>
            <person name="Zhou S."/>
            <person name="Zhu Q."/>
            <person name="Bennetzen J.L."/>
            <person name="Dawe R.K."/>
            <person name="Jiang J."/>
            <person name="Jiang N."/>
            <person name="Presting G.G."/>
            <person name="Wessler S.R."/>
            <person name="Aluru S."/>
            <person name="Martienssen R.A."/>
            <person name="Clifton S.W."/>
            <person name="McCombie W.R."/>
            <person name="Wing R.A."/>
            <person name="Wilson R.K."/>
        </authorList>
    </citation>
    <scope>NUCLEOTIDE SEQUENCE [LARGE SCALE GENOMIC DNA]</scope>
    <source>
        <strain evidence="3">cv. B73</strain>
    </source>
</reference>
<feature type="compositionally biased region" description="Basic and acidic residues" evidence="1">
    <location>
        <begin position="188"/>
        <end position="214"/>
    </location>
</feature>